<organism evidence="8 9">
    <name type="scientific">Oreochromis niloticus</name>
    <name type="common">Nile tilapia</name>
    <name type="synonym">Tilapia nilotica</name>
    <dbReference type="NCBI Taxonomy" id="8128"/>
    <lineage>
        <taxon>Eukaryota</taxon>
        <taxon>Metazoa</taxon>
        <taxon>Chordata</taxon>
        <taxon>Craniata</taxon>
        <taxon>Vertebrata</taxon>
        <taxon>Euteleostomi</taxon>
        <taxon>Actinopterygii</taxon>
        <taxon>Neopterygii</taxon>
        <taxon>Teleostei</taxon>
        <taxon>Neoteleostei</taxon>
        <taxon>Acanthomorphata</taxon>
        <taxon>Ovalentaria</taxon>
        <taxon>Cichlomorphae</taxon>
        <taxon>Cichliformes</taxon>
        <taxon>Cichlidae</taxon>
        <taxon>African cichlids</taxon>
        <taxon>Pseudocrenilabrinae</taxon>
        <taxon>Oreochromini</taxon>
        <taxon>Oreochromis</taxon>
    </lineage>
</organism>
<evidence type="ECO:0000256" key="5">
    <source>
        <dbReference type="ARBA" id="ARBA00023242"/>
    </source>
</evidence>
<keyword evidence="9" id="KW-1185">Reference proteome</keyword>
<dbReference type="PROSITE" id="PS50157">
    <property type="entry name" value="ZINC_FINGER_C2H2_2"/>
    <property type="match status" value="1"/>
</dbReference>
<reference evidence="9" key="1">
    <citation type="submission" date="2012-01" db="EMBL/GenBank/DDBJ databases">
        <title>The Genome Sequence of Oreochromis niloticus (Nile Tilapia).</title>
        <authorList>
            <consortium name="Broad Institute Genome Assembly Team"/>
            <consortium name="Broad Institute Sequencing Platform"/>
            <person name="Di Palma F."/>
            <person name="Johnson J."/>
            <person name="Lander E.S."/>
            <person name="Lindblad-Toh K."/>
        </authorList>
    </citation>
    <scope>NUCLEOTIDE SEQUENCE [LARGE SCALE GENOMIC DNA]</scope>
</reference>
<feature type="domain" description="C2H2-type" evidence="7">
    <location>
        <begin position="25"/>
        <end position="56"/>
    </location>
</feature>
<evidence type="ECO:0000259" key="7">
    <source>
        <dbReference type="PROSITE" id="PS50157"/>
    </source>
</evidence>
<name>A0A669BE68_ORENI</name>
<dbReference type="GO" id="GO:0000978">
    <property type="term" value="F:RNA polymerase II cis-regulatory region sequence-specific DNA binding"/>
    <property type="evidence" value="ECO:0007669"/>
    <property type="project" value="TreeGrafter"/>
</dbReference>
<sequence length="59" mass="6654">MQQSGGRALAHLKTHTRIHTGEKPHCCTTCGKRFNEKSTLKTHIRKHVKIHTGSVSCKF</sequence>
<dbReference type="PANTHER" id="PTHR23235:SF142">
    <property type="entry name" value="ZINC FINGER PROTEIN 384"/>
    <property type="match status" value="1"/>
</dbReference>
<dbReference type="Gene3D" id="3.30.160.60">
    <property type="entry name" value="Classic Zinc Finger"/>
    <property type="match status" value="2"/>
</dbReference>
<keyword evidence="1" id="KW-0479">Metal-binding</keyword>
<dbReference type="PANTHER" id="PTHR23235">
    <property type="entry name" value="KRUEPPEL-LIKE TRANSCRIPTION FACTOR"/>
    <property type="match status" value="1"/>
</dbReference>
<evidence type="ECO:0000256" key="6">
    <source>
        <dbReference type="PROSITE-ProRule" id="PRU00042"/>
    </source>
</evidence>
<dbReference type="SUPFAM" id="SSF57667">
    <property type="entry name" value="beta-beta-alpha zinc fingers"/>
    <property type="match status" value="1"/>
</dbReference>
<dbReference type="InterPro" id="IPR013087">
    <property type="entry name" value="Znf_C2H2_type"/>
</dbReference>
<keyword evidence="2" id="KW-0677">Repeat</keyword>
<evidence type="ECO:0000256" key="4">
    <source>
        <dbReference type="ARBA" id="ARBA00022833"/>
    </source>
</evidence>
<accession>A0A669BE68</accession>
<keyword evidence="3 6" id="KW-0863">Zinc-finger</keyword>
<dbReference type="GO" id="GO:0008270">
    <property type="term" value="F:zinc ion binding"/>
    <property type="evidence" value="ECO:0007669"/>
    <property type="project" value="UniProtKB-KW"/>
</dbReference>
<dbReference type="Ensembl" id="ENSONIT00000036519.1">
    <property type="protein sequence ID" value="ENSONIP00000033781.1"/>
    <property type="gene ID" value="ENSONIG00000040252.1"/>
</dbReference>
<dbReference type="AlphaFoldDB" id="A0A669BE68"/>
<dbReference type="PROSITE" id="PS00028">
    <property type="entry name" value="ZINC_FINGER_C2H2_1"/>
    <property type="match status" value="1"/>
</dbReference>
<keyword evidence="5" id="KW-0539">Nucleus</keyword>
<proteinExistence type="predicted"/>
<evidence type="ECO:0000256" key="1">
    <source>
        <dbReference type="ARBA" id="ARBA00022723"/>
    </source>
</evidence>
<evidence type="ECO:0000256" key="2">
    <source>
        <dbReference type="ARBA" id="ARBA00022737"/>
    </source>
</evidence>
<dbReference type="Proteomes" id="UP000005207">
    <property type="component" value="Linkage group LG3"/>
</dbReference>
<evidence type="ECO:0000313" key="9">
    <source>
        <dbReference type="Proteomes" id="UP000005207"/>
    </source>
</evidence>
<keyword evidence="4" id="KW-0862">Zinc</keyword>
<protein>
    <recommendedName>
        <fullName evidence="7">C2H2-type domain-containing protein</fullName>
    </recommendedName>
</protein>
<evidence type="ECO:0000256" key="3">
    <source>
        <dbReference type="ARBA" id="ARBA00022771"/>
    </source>
</evidence>
<reference evidence="8" key="2">
    <citation type="submission" date="2025-08" db="UniProtKB">
        <authorList>
            <consortium name="Ensembl"/>
        </authorList>
    </citation>
    <scope>IDENTIFICATION</scope>
</reference>
<dbReference type="InterPro" id="IPR036236">
    <property type="entry name" value="Znf_C2H2_sf"/>
</dbReference>
<dbReference type="GeneTree" id="ENSGT00940000153582"/>
<reference evidence="8" key="3">
    <citation type="submission" date="2025-09" db="UniProtKB">
        <authorList>
            <consortium name="Ensembl"/>
        </authorList>
    </citation>
    <scope>IDENTIFICATION</scope>
</reference>
<evidence type="ECO:0000313" key="8">
    <source>
        <dbReference type="Ensembl" id="ENSONIP00000033781.1"/>
    </source>
</evidence>
<dbReference type="GO" id="GO:0000981">
    <property type="term" value="F:DNA-binding transcription factor activity, RNA polymerase II-specific"/>
    <property type="evidence" value="ECO:0007669"/>
    <property type="project" value="TreeGrafter"/>
</dbReference>